<keyword evidence="1" id="KW-0472">Membrane</keyword>
<accession>A0A1Y1RQ86</accession>
<comment type="caution">
    <text evidence="2">The sequence shown here is derived from an EMBL/GenBank/DDBJ whole genome shotgun (WGS) entry which is preliminary data.</text>
</comment>
<feature type="transmembrane region" description="Helical" evidence="1">
    <location>
        <begin position="49"/>
        <end position="78"/>
    </location>
</feature>
<dbReference type="EMBL" id="LXWF01000011">
    <property type="protein sequence ID" value="ORC21954.1"/>
    <property type="molecule type" value="Genomic_DNA"/>
</dbReference>
<dbReference type="InterPro" id="IPR021449">
    <property type="entry name" value="DUF3099"/>
</dbReference>
<protein>
    <recommendedName>
        <fullName evidence="4">DUF3099 domain-containing protein</fullName>
    </recommendedName>
</protein>
<dbReference type="Proteomes" id="UP000192359">
    <property type="component" value="Unassembled WGS sequence"/>
</dbReference>
<organism evidence="2 3">
    <name type="scientific">Rothia nasimurium</name>
    <dbReference type="NCBI Taxonomy" id="85336"/>
    <lineage>
        <taxon>Bacteria</taxon>
        <taxon>Bacillati</taxon>
        <taxon>Actinomycetota</taxon>
        <taxon>Actinomycetes</taxon>
        <taxon>Micrococcales</taxon>
        <taxon>Micrococcaceae</taxon>
        <taxon>Rothia</taxon>
    </lineage>
</organism>
<evidence type="ECO:0000313" key="3">
    <source>
        <dbReference type="Proteomes" id="UP000192359"/>
    </source>
</evidence>
<keyword evidence="3" id="KW-1185">Reference proteome</keyword>
<evidence type="ECO:0000256" key="1">
    <source>
        <dbReference type="SAM" id="Phobius"/>
    </source>
</evidence>
<gene>
    <name evidence="2" type="ORF">A7979_00025</name>
</gene>
<dbReference type="Pfam" id="PF11298">
    <property type="entry name" value="DUF3099"/>
    <property type="match status" value="1"/>
</dbReference>
<keyword evidence="1" id="KW-1133">Transmembrane helix</keyword>
<dbReference type="RefSeq" id="WP_083090996.1">
    <property type="nucleotide sequence ID" value="NZ_LXWF01000011.1"/>
</dbReference>
<dbReference type="AlphaFoldDB" id="A0A1Y1RQ86"/>
<name>A0A1Y1RQ86_9MICC</name>
<sequence length="162" mass="16939">MGQKYWTAEDLTAAGYATGESEVFEITDASERQSVGVSSRAKVYAFKMFLRIVCIVAAVSLGGVWMWIFLIAAALLPWSAVVVANGETRQSGGGFSAMLPPEQQAAIAEAQADRVARSAQAQSSEPGAGQQEPGDVSAEPVVIDGEIVIEDCEGAGRSGAVR</sequence>
<reference evidence="2 3" key="1">
    <citation type="submission" date="2016-05" db="EMBL/GenBank/DDBJ databases">
        <title>Draft genome sequence of a porcine commensal Rothia nasimurium.</title>
        <authorList>
            <person name="Gaiser R.A."/>
            <person name="Van Baarlen P."/>
            <person name="Wells J.M."/>
        </authorList>
    </citation>
    <scope>NUCLEOTIDE SEQUENCE [LARGE SCALE GENOMIC DNA]</scope>
    <source>
        <strain evidence="2 3">PT-32</strain>
    </source>
</reference>
<evidence type="ECO:0008006" key="4">
    <source>
        <dbReference type="Google" id="ProtNLM"/>
    </source>
</evidence>
<dbReference type="OrthoDB" id="4229919at2"/>
<proteinExistence type="predicted"/>
<evidence type="ECO:0000313" key="2">
    <source>
        <dbReference type="EMBL" id="ORC21954.1"/>
    </source>
</evidence>
<keyword evidence="1" id="KW-0812">Transmembrane</keyword>